<reference evidence="2" key="1">
    <citation type="submission" date="2017-03" db="EMBL/GenBank/DDBJ databases">
        <title>Phytopthora megakarya and P. palmivora, two closely related causual agents of cacao black pod achieved similar genome size and gene model numbers by different mechanisms.</title>
        <authorList>
            <person name="Ali S."/>
            <person name="Shao J."/>
            <person name="Larry D.J."/>
            <person name="Kronmiller B."/>
            <person name="Shen D."/>
            <person name="Strem M.D."/>
            <person name="Melnick R.L."/>
            <person name="Guiltinan M.J."/>
            <person name="Tyler B.M."/>
            <person name="Meinhardt L.W."/>
            <person name="Bailey B.A."/>
        </authorList>
    </citation>
    <scope>NUCLEOTIDE SEQUENCE [LARGE SCALE GENOMIC DNA]</scope>
    <source>
        <strain evidence="2">zdho120</strain>
    </source>
</reference>
<evidence type="ECO:0000313" key="1">
    <source>
        <dbReference type="EMBL" id="OWZ01228.1"/>
    </source>
</evidence>
<dbReference type="AlphaFoldDB" id="A0A225V8K8"/>
<accession>A0A225V8K8</accession>
<proteinExistence type="predicted"/>
<dbReference type="EMBL" id="NBNE01007001">
    <property type="protein sequence ID" value="OWZ01228.1"/>
    <property type="molecule type" value="Genomic_DNA"/>
</dbReference>
<dbReference type="Proteomes" id="UP000198211">
    <property type="component" value="Unassembled WGS sequence"/>
</dbReference>
<comment type="caution">
    <text evidence="1">The sequence shown here is derived from an EMBL/GenBank/DDBJ whole genome shotgun (WGS) entry which is preliminary data.</text>
</comment>
<gene>
    <name evidence="1" type="ORF">PHMEG_00027428</name>
</gene>
<protein>
    <submittedName>
        <fullName evidence="1">Uncharacterized protein</fullName>
    </submittedName>
</protein>
<organism evidence="1 2">
    <name type="scientific">Phytophthora megakarya</name>
    <dbReference type="NCBI Taxonomy" id="4795"/>
    <lineage>
        <taxon>Eukaryota</taxon>
        <taxon>Sar</taxon>
        <taxon>Stramenopiles</taxon>
        <taxon>Oomycota</taxon>
        <taxon>Peronosporomycetes</taxon>
        <taxon>Peronosporales</taxon>
        <taxon>Peronosporaceae</taxon>
        <taxon>Phytophthora</taxon>
    </lineage>
</organism>
<name>A0A225V8K8_9STRA</name>
<evidence type="ECO:0000313" key="2">
    <source>
        <dbReference type="Proteomes" id="UP000198211"/>
    </source>
</evidence>
<dbReference type="OrthoDB" id="125247at2759"/>
<keyword evidence="2" id="KW-1185">Reference proteome</keyword>
<sequence>MTLEVLSRALPFRPEWIFPSHLPRVATSRSDQYCNHLITGQNVRDLMAVLLWNVLTGANIPEPMSFEITVNGCLGFLIERYSAVVLQDLIAYWESTHRVSVSPALVRSDPYLTLFVTERKNRGSHAGAR</sequence>